<dbReference type="InterPro" id="IPR006600">
    <property type="entry name" value="HTH_CenpB_DNA-bd_dom"/>
</dbReference>
<feature type="region of interest" description="Disordered" evidence="5">
    <location>
        <begin position="477"/>
        <end position="527"/>
    </location>
</feature>
<dbReference type="SUPFAM" id="SSF46689">
    <property type="entry name" value="Homeodomain-like"/>
    <property type="match status" value="1"/>
</dbReference>
<dbReference type="EMBL" id="JBEUOH010000020">
    <property type="protein sequence ID" value="KAL0869450.1"/>
    <property type="molecule type" value="Genomic_DNA"/>
</dbReference>
<dbReference type="PROSITE" id="PS51253">
    <property type="entry name" value="HTH_CENPB"/>
    <property type="match status" value="1"/>
</dbReference>
<proteinExistence type="predicted"/>
<gene>
    <name evidence="8" type="ORF">ABMA27_007683</name>
</gene>
<comment type="subcellular location">
    <subcellularLocation>
        <location evidence="1 4">Nucleus</location>
    </subcellularLocation>
</comment>
<feature type="domain" description="HTH CENPB-type" evidence="7">
    <location>
        <begin position="63"/>
        <end position="139"/>
    </location>
</feature>
<comment type="caution">
    <text evidence="8">The sequence shown here is derived from an EMBL/GenBank/DDBJ whole genome shotgun (WGS) entry which is preliminary data.</text>
</comment>
<protein>
    <recommendedName>
        <fullName evidence="10">HTH CENPB-type domain-containing protein</fullName>
    </recommendedName>
</protein>
<keyword evidence="3 4" id="KW-0539">Nucleus</keyword>
<evidence type="ECO:0000313" key="9">
    <source>
        <dbReference type="Proteomes" id="UP001549920"/>
    </source>
</evidence>
<evidence type="ECO:0000256" key="1">
    <source>
        <dbReference type="ARBA" id="ARBA00004123"/>
    </source>
</evidence>
<dbReference type="Gene3D" id="1.10.10.60">
    <property type="entry name" value="Homeodomain-like"/>
    <property type="match status" value="1"/>
</dbReference>
<dbReference type="Pfam" id="PF03221">
    <property type="entry name" value="HTH_Tnp_Tc5"/>
    <property type="match status" value="1"/>
</dbReference>
<feature type="compositionally biased region" description="Polar residues" evidence="5">
    <location>
        <begin position="477"/>
        <end position="510"/>
    </location>
</feature>
<evidence type="ECO:0000256" key="3">
    <source>
        <dbReference type="ARBA" id="ARBA00023242"/>
    </source>
</evidence>
<feature type="DNA-binding region" description="H-T-H motif" evidence="4">
    <location>
        <begin position="32"/>
        <end position="52"/>
    </location>
</feature>
<evidence type="ECO:0000259" key="7">
    <source>
        <dbReference type="PROSITE" id="PS51253"/>
    </source>
</evidence>
<feature type="domain" description="HTH psq-type" evidence="6">
    <location>
        <begin position="4"/>
        <end position="56"/>
    </location>
</feature>
<dbReference type="InterPro" id="IPR009057">
    <property type="entry name" value="Homeodomain-like_sf"/>
</dbReference>
<keyword evidence="9" id="KW-1185">Reference proteome</keyword>
<dbReference type="PROSITE" id="PS50960">
    <property type="entry name" value="HTH_PSQ"/>
    <property type="match status" value="1"/>
</dbReference>
<sequence length="538" mass="60896">MAPTQSKHLRKDWDEEQMVKAIKLVREKKMGTLKAAKTFNVPRTTLQRLTHKTDLTPEEAAATQLGRKTVLGTQLENVLVEYVLMMESKFHGLTRSDLRRMAYMLAKRNNLPNPFQESGLAGKTWLRLFLKRHKDKLSVRKPTGTSFARAFGFNKDNVNNFFQLLDEIYEKNKYPPNRIYNVDESGLTVVQSRIPQVIGHRGKRQIAALTSAERGSLVTIVVCMNATGHFVPPFVIFPRKNMSSQLMRGCPPGAEGVAHPSGWIQMNIFTDWFKHFIKHTNPTPESRVLLILDGHFSHTRNIDVIDLARDNNVDIISLPPHTTHKMQPLDKTFMGPLKVYYSEEIRIWIRNNNRTLGPFDIMELFGRAYMKVQTGEIAANGFRVTGLWPLNKNIFSDVDFIAAEQSAVKDGCTDIHQEKTSNIQDRLYNNDRLPLSPLTLTSTLNDDNTITTAASEPRSRIENLLQLGPSTSTFRCENQNEEASTSGDVNENTHATEQSSPRIDRSSLNLVSPYDISPVPKKSERHPIGVGKLPLLVL</sequence>
<evidence type="ECO:0000256" key="2">
    <source>
        <dbReference type="ARBA" id="ARBA00023125"/>
    </source>
</evidence>
<dbReference type="InterPro" id="IPR050863">
    <property type="entry name" value="CenT-Element_Derived"/>
</dbReference>
<accession>A0ABR3HGB4</accession>
<dbReference type="Proteomes" id="UP001549920">
    <property type="component" value="Unassembled WGS sequence"/>
</dbReference>
<evidence type="ECO:0000259" key="6">
    <source>
        <dbReference type="PROSITE" id="PS50960"/>
    </source>
</evidence>
<evidence type="ECO:0000256" key="5">
    <source>
        <dbReference type="SAM" id="MobiDB-lite"/>
    </source>
</evidence>
<dbReference type="InterPro" id="IPR007889">
    <property type="entry name" value="HTH_Psq"/>
</dbReference>
<dbReference type="InterPro" id="IPR004875">
    <property type="entry name" value="DDE_SF_endonuclease_dom"/>
</dbReference>
<reference evidence="8 9" key="1">
    <citation type="submission" date="2024-06" db="EMBL/GenBank/DDBJ databases">
        <title>A chromosome-level genome assembly of beet webworm, Loxostege sticticalis.</title>
        <authorList>
            <person name="Zhang Y."/>
        </authorList>
    </citation>
    <scope>NUCLEOTIDE SEQUENCE [LARGE SCALE GENOMIC DNA]</scope>
    <source>
        <strain evidence="8">AQ026</strain>
        <tissue evidence="8">Whole body</tissue>
    </source>
</reference>
<dbReference type="Pfam" id="PF03184">
    <property type="entry name" value="DDE_1"/>
    <property type="match status" value="1"/>
</dbReference>
<dbReference type="Pfam" id="PF05225">
    <property type="entry name" value="HTH_psq"/>
    <property type="match status" value="1"/>
</dbReference>
<evidence type="ECO:0008006" key="10">
    <source>
        <dbReference type="Google" id="ProtNLM"/>
    </source>
</evidence>
<keyword evidence="2 4" id="KW-0238">DNA-binding</keyword>
<dbReference type="PANTHER" id="PTHR19303:SF74">
    <property type="entry name" value="POGO TRANSPOSABLE ELEMENT WITH KRAB DOMAIN"/>
    <property type="match status" value="1"/>
</dbReference>
<organism evidence="8 9">
    <name type="scientific">Loxostege sticticalis</name>
    <name type="common">Beet webworm moth</name>
    <dbReference type="NCBI Taxonomy" id="481309"/>
    <lineage>
        <taxon>Eukaryota</taxon>
        <taxon>Metazoa</taxon>
        <taxon>Ecdysozoa</taxon>
        <taxon>Arthropoda</taxon>
        <taxon>Hexapoda</taxon>
        <taxon>Insecta</taxon>
        <taxon>Pterygota</taxon>
        <taxon>Neoptera</taxon>
        <taxon>Endopterygota</taxon>
        <taxon>Lepidoptera</taxon>
        <taxon>Glossata</taxon>
        <taxon>Ditrysia</taxon>
        <taxon>Pyraloidea</taxon>
        <taxon>Crambidae</taxon>
        <taxon>Pyraustinae</taxon>
        <taxon>Loxostege</taxon>
    </lineage>
</organism>
<dbReference type="PANTHER" id="PTHR19303">
    <property type="entry name" value="TRANSPOSON"/>
    <property type="match status" value="1"/>
</dbReference>
<evidence type="ECO:0000256" key="4">
    <source>
        <dbReference type="PROSITE-ProRule" id="PRU00320"/>
    </source>
</evidence>
<name>A0ABR3HGB4_LOXSC</name>
<evidence type="ECO:0000313" key="8">
    <source>
        <dbReference type="EMBL" id="KAL0869450.1"/>
    </source>
</evidence>
<dbReference type="SMART" id="SM00674">
    <property type="entry name" value="CENPB"/>
    <property type="match status" value="1"/>
</dbReference>